<dbReference type="AlphaFoldDB" id="A0A3D8JRB1"/>
<evidence type="ECO:0000256" key="1">
    <source>
        <dbReference type="SAM" id="Phobius"/>
    </source>
</evidence>
<sequence length="268" mass="28830">MQLTEVSAKTGYVWYRQGIWLFRRNPLGFLTIFFTYLIAMWAVSLIPYVGAVLPLALIPGVAVGFMAACRDTVAGKMVFPTVLADGFRSYGAAGAMRLIELGGIYVAAIALVFAGSALADGGVLFKLMMGTQNVSPETLAASPLLKAGLVAFACYLPVAMLFWFAPILTAWHEVPPIKAMFFSLVTCWRNRGAFIVYGVLWFATAVVVSTALSLLMDAIGARDYAFTVLFPASITLTTMLYCSFYATYRGCYGVQEPNGPSAPGTPGV</sequence>
<accession>A0A3D8JRB1</accession>
<feature type="transmembrane region" description="Helical" evidence="1">
    <location>
        <begin position="27"/>
        <end position="46"/>
    </location>
</feature>
<evidence type="ECO:0000313" key="2">
    <source>
        <dbReference type="EMBL" id="RDU95084.1"/>
    </source>
</evidence>
<feature type="transmembrane region" description="Helical" evidence="1">
    <location>
        <begin position="228"/>
        <end position="248"/>
    </location>
</feature>
<dbReference type="InterPro" id="IPR047798">
    <property type="entry name" value="BPSS1780-like"/>
</dbReference>
<keyword evidence="1" id="KW-0812">Transmembrane</keyword>
<dbReference type="OrthoDB" id="5298483at2"/>
<feature type="transmembrane region" description="Helical" evidence="1">
    <location>
        <begin position="104"/>
        <end position="129"/>
    </location>
</feature>
<dbReference type="EMBL" id="QRGA01000022">
    <property type="protein sequence ID" value="RDU95084.1"/>
    <property type="molecule type" value="Genomic_DNA"/>
</dbReference>
<evidence type="ECO:0000313" key="3">
    <source>
        <dbReference type="Proteomes" id="UP000256838"/>
    </source>
</evidence>
<name>A0A3D8JRB1_9BURK</name>
<feature type="transmembrane region" description="Helical" evidence="1">
    <location>
        <begin position="52"/>
        <end position="69"/>
    </location>
</feature>
<gene>
    <name evidence="2" type="ORF">DWV00_30315</name>
</gene>
<evidence type="ECO:0008006" key="4">
    <source>
        <dbReference type="Google" id="ProtNLM"/>
    </source>
</evidence>
<dbReference type="NCBIfam" id="NF041043">
    <property type="entry name" value="BPSS1780_fam"/>
    <property type="match status" value="1"/>
</dbReference>
<feature type="transmembrane region" description="Helical" evidence="1">
    <location>
        <begin position="192"/>
        <end position="216"/>
    </location>
</feature>
<dbReference type="Proteomes" id="UP000256838">
    <property type="component" value="Unassembled WGS sequence"/>
</dbReference>
<keyword evidence="1" id="KW-0472">Membrane</keyword>
<organism evidence="2 3">
    <name type="scientific">Trinickia dinghuensis</name>
    <dbReference type="NCBI Taxonomy" id="2291023"/>
    <lineage>
        <taxon>Bacteria</taxon>
        <taxon>Pseudomonadati</taxon>
        <taxon>Pseudomonadota</taxon>
        <taxon>Betaproteobacteria</taxon>
        <taxon>Burkholderiales</taxon>
        <taxon>Burkholderiaceae</taxon>
        <taxon>Trinickia</taxon>
    </lineage>
</organism>
<reference evidence="2 3" key="1">
    <citation type="submission" date="2018-08" db="EMBL/GenBank/DDBJ databases">
        <title>Paraburkholderia sp. DHOM06 isolated from forest soil.</title>
        <authorList>
            <person name="Gao Z.-H."/>
            <person name="Qiu L.-H."/>
        </authorList>
    </citation>
    <scope>NUCLEOTIDE SEQUENCE [LARGE SCALE GENOMIC DNA]</scope>
    <source>
        <strain evidence="2 3">DHOM06</strain>
    </source>
</reference>
<proteinExistence type="predicted"/>
<keyword evidence="3" id="KW-1185">Reference proteome</keyword>
<protein>
    <recommendedName>
        <fullName evidence="4">DUF2189 domain-containing protein</fullName>
    </recommendedName>
</protein>
<keyword evidence="1" id="KW-1133">Transmembrane helix</keyword>
<feature type="transmembrane region" description="Helical" evidence="1">
    <location>
        <begin position="149"/>
        <end position="171"/>
    </location>
</feature>
<comment type="caution">
    <text evidence="2">The sequence shown here is derived from an EMBL/GenBank/DDBJ whole genome shotgun (WGS) entry which is preliminary data.</text>
</comment>
<dbReference type="RefSeq" id="WP_115537301.1">
    <property type="nucleotide sequence ID" value="NZ_QRGA01000022.1"/>
</dbReference>